<proteinExistence type="predicted"/>
<organism evidence="1 2">
    <name type="scientific">Geodia barretti</name>
    <name type="common">Barrett's horny sponge</name>
    <dbReference type="NCBI Taxonomy" id="519541"/>
    <lineage>
        <taxon>Eukaryota</taxon>
        <taxon>Metazoa</taxon>
        <taxon>Porifera</taxon>
        <taxon>Demospongiae</taxon>
        <taxon>Heteroscleromorpha</taxon>
        <taxon>Tetractinellida</taxon>
        <taxon>Astrophorina</taxon>
        <taxon>Geodiidae</taxon>
        <taxon>Geodia</taxon>
    </lineage>
</organism>
<gene>
    <name evidence="1" type="ORF">GBAR_LOCUS12428</name>
</gene>
<evidence type="ECO:0000313" key="2">
    <source>
        <dbReference type="Proteomes" id="UP001174909"/>
    </source>
</evidence>
<reference evidence="1" key="1">
    <citation type="submission" date="2023-03" db="EMBL/GenBank/DDBJ databases">
        <authorList>
            <person name="Steffen K."/>
            <person name="Cardenas P."/>
        </authorList>
    </citation>
    <scope>NUCLEOTIDE SEQUENCE</scope>
</reference>
<accession>A0AA35WNU7</accession>
<keyword evidence="2" id="KW-1185">Reference proteome</keyword>
<name>A0AA35WNU7_GEOBA</name>
<protein>
    <submittedName>
        <fullName evidence="1">Uncharacterized protein</fullName>
    </submittedName>
</protein>
<dbReference type="Proteomes" id="UP001174909">
    <property type="component" value="Unassembled WGS sequence"/>
</dbReference>
<sequence length="70" mass="8020">MYSCGSLAPKMRKGGCMDTHFQRPVEPWEKTEGSVLLFAHIYVSYCFVNQAPSPSYLQFHARILLPHSLF</sequence>
<evidence type="ECO:0000313" key="1">
    <source>
        <dbReference type="EMBL" id="CAI8020847.1"/>
    </source>
</evidence>
<dbReference type="EMBL" id="CASHTH010001850">
    <property type="protein sequence ID" value="CAI8020847.1"/>
    <property type="molecule type" value="Genomic_DNA"/>
</dbReference>
<comment type="caution">
    <text evidence="1">The sequence shown here is derived from an EMBL/GenBank/DDBJ whole genome shotgun (WGS) entry which is preliminary data.</text>
</comment>
<dbReference type="AlphaFoldDB" id="A0AA35WNU7"/>